<dbReference type="EMBL" id="AP003279">
    <property type="protein sequence ID" value="BAD81952.1"/>
    <property type="molecule type" value="Genomic_DNA"/>
</dbReference>
<name>Q5N7U9_ORYSJ</name>
<protein>
    <submittedName>
        <fullName evidence="2">Uncharacterized protein</fullName>
    </submittedName>
</protein>
<evidence type="ECO:0000256" key="1">
    <source>
        <dbReference type="SAM" id="MobiDB-lite"/>
    </source>
</evidence>
<gene>
    <name evidence="2" type="ORF">P0529E05.40</name>
</gene>
<feature type="region of interest" description="Disordered" evidence="1">
    <location>
        <begin position="36"/>
        <end position="87"/>
    </location>
</feature>
<proteinExistence type="predicted"/>
<dbReference type="Proteomes" id="UP000817658">
    <property type="component" value="Chromosome 1"/>
</dbReference>
<sequence>MEIQSAKLGGPTCHAHVFLPVSPLFISSRADRKRRGVALSRAAGRSSDGGVQGWWGKRRRPGRGGEAVAATTAASRSGWGSGGDGGV</sequence>
<evidence type="ECO:0000313" key="2">
    <source>
        <dbReference type="EMBL" id="BAD81952.1"/>
    </source>
</evidence>
<dbReference type="AlphaFoldDB" id="Q5N7U9"/>
<accession>Q5N7U9</accession>
<organism evidence="2">
    <name type="scientific">Oryza sativa subsp. japonica</name>
    <name type="common">Rice</name>
    <dbReference type="NCBI Taxonomy" id="39947"/>
    <lineage>
        <taxon>Eukaryota</taxon>
        <taxon>Viridiplantae</taxon>
        <taxon>Streptophyta</taxon>
        <taxon>Embryophyta</taxon>
        <taxon>Tracheophyta</taxon>
        <taxon>Spermatophyta</taxon>
        <taxon>Magnoliopsida</taxon>
        <taxon>Liliopsida</taxon>
        <taxon>Poales</taxon>
        <taxon>Poaceae</taxon>
        <taxon>BOP clade</taxon>
        <taxon>Oryzoideae</taxon>
        <taxon>Oryzeae</taxon>
        <taxon>Oryzinae</taxon>
        <taxon>Oryza</taxon>
        <taxon>Oryza sativa</taxon>
    </lineage>
</organism>
<feature type="compositionally biased region" description="Low complexity" evidence="1">
    <location>
        <begin position="69"/>
        <end position="78"/>
    </location>
</feature>
<reference evidence="2" key="1">
    <citation type="journal article" date="2002" name="Nature">
        <title>The genome sequence and structure of rice chromosome 1.</title>
        <authorList>
            <person name="Sasaki T."/>
            <person name="Matsumoto T."/>
            <person name="Yamamoto K."/>
            <person name="Sakata K."/>
            <person name="Baba T."/>
            <person name="Katayose Y."/>
            <person name="Wu J."/>
            <person name="Niimura Y."/>
            <person name="Cheng Z."/>
            <person name="Nagamura Y."/>
            <person name="Antonio B.A."/>
            <person name="Kanamori H."/>
            <person name="Hosokawa S."/>
            <person name="Masukawa M."/>
            <person name="Arikawa K."/>
            <person name="Chiden Y."/>
            <person name="Hayashi M."/>
            <person name="Okamoto M."/>
            <person name="Ando T."/>
            <person name="Aoki H."/>
            <person name="Arita K."/>
            <person name="Hamada M."/>
            <person name="Harada C."/>
            <person name="Hijishita S."/>
            <person name="Honda M."/>
            <person name="Ichikawa Y."/>
            <person name="Idonuma A."/>
            <person name="Iijima M."/>
            <person name="Ikeda M."/>
            <person name="Ikeno M."/>
            <person name="Itoh S."/>
            <person name="Itoh T."/>
            <person name="Itoh Y."/>
            <person name="Itoh Y."/>
            <person name="Iwabuchi A."/>
            <person name="Kamiya K."/>
            <person name="Karasawa W."/>
            <person name="Katagiri S."/>
            <person name="Kikuta A."/>
            <person name="Kobayashi N."/>
            <person name="Kono I."/>
            <person name="Machita K."/>
            <person name="Maehara T."/>
            <person name="Mizuno H."/>
            <person name="Mizubayashi T."/>
            <person name="Mukai Y."/>
            <person name="Nagasaki H."/>
            <person name="Nakashima M."/>
            <person name="Nakama Y."/>
            <person name="Nakamichi Y."/>
            <person name="Nakamura M."/>
            <person name="Namiki N."/>
            <person name="Negishi M."/>
            <person name="Ohta I."/>
            <person name="Ono N."/>
            <person name="Saji S."/>
            <person name="Sakai K."/>
            <person name="Shibata M."/>
            <person name="Shimokawa T."/>
            <person name="Shomura A."/>
            <person name="Song J."/>
            <person name="Takazaki Y."/>
            <person name="Terasawa K."/>
            <person name="Tsuji K."/>
            <person name="Waki K."/>
            <person name="Yamagata H."/>
            <person name="Yamane H."/>
            <person name="Yoshiki S."/>
            <person name="Yoshihara R."/>
            <person name="Yukawa K."/>
            <person name="Zhong H."/>
            <person name="Iwama H."/>
            <person name="Endo T."/>
            <person name="Ito H."/>
            <person name="Hahn J.H."/>
            <person name="Kim H.I."/>
            <person name="Eun M.Y."/>
            <person name="Yano M."/>
            <person name="Jiang J."/>
            <person name="Gojobori T."/>
        </authorList>
    </citation>
    <scope>NUCLEOTIDE SEQUENCE</scope>
</reference>